<dbReference type="Gene3D" id="3.20.20.80">
    <property type="entry name" value="Glycosidases"/>
    <property type="match status" value="1"/>
</dbReference>
<dbReference type="EMBL" id="VUNS01000014">
    <property type="protein sequence ID" value="MST98006.1"/>
    <property type="molecule type" value="Genomic_DNA"/>
</dbReference>
<gene>
    <name evidence="3" type="ORF">FYJ85_13250</name>
</gene>
<keyword evidence="4" id="KW-1185">Reference proteome</keyword>
<evidence type="ECO:0000256" key="1">
    <source>
        <dbReference type="SAM" id="SignalP"/>
    </source>
</evidence>
<sequence length="906" mass="100707">MKYGLWLLAACLLCTAASASVKLAPEGIEIDGGAMGKLTFLYPKFTPPDGKSVSPEVKLSGDGRAEITYLAEGTPVLVLAREGDAVTGTMATKSAGKFRWEMRIPITFAGTGFFAFGENGGKKPFPKTLPEKPHLAQLNSNAFSLFDGNSDCSISIRIDPGAYWQLQDNRAWKWKIFELSLLQDVYADRREQKLSFQFGAEQPKVAKVRVDRFGQPAELDFPGKIRSEQELKDDVAADRAYYDSLTPPALSPWGGMPGSREKFGLEATGFFRTGKAAGRDVLVTPEGDVFFQLGVCTITPCDDYTYIKGREQIYAWLPKYESEYKSAFRGHWATDFSFYLANRIRKTGKPFELEEWKSEQIDRLHKWGFNSDGAFTSRAEVNRKKKFGRVPGLYKPKGLIGDLCDPFDPAIREDMDRNFSKLAADKDDPTVIGYFIANEQPYPDVARLVPGFDGKVAAKRELVGMLEKKYGSIDRFNAAWGLDAAGFDVLNDLPLPVRTREAWADMEAYAAHFFDAYFKLVGETFRKYDPNHLLLGARFLVANANVESAVAACGKYCDVFSYNYYSRTIDPALLDRIHRLAGKPLLLSEWSFGTAEQGLAGGVVDVRNQVERGNAYRSYVEEAASLPYVIGSQWFSYVDQALTGRFFQHYNGECMNIGLVNVADRPFKEFLAEAMKTNYRIYDVMFGKVKPFVWRPEGAVGERAAKSVQIPHAVSGHKVDGVREPWPGRPSERIDGSCLVSGADDGGVGADFWLCWDRENLYLFAEVRDSTPARNSRKGKDLWQSDCIELFVGSEELGKGGPLLFSDRQVLISAGRPEGGIWIVNRPEQPAGARVVVTPNANGYALEAAIPWNALGITPESGRKFRFDIGLDDGDDGPRRLRQFMWSGKAGNSAERTAWGSATLVD</sequence>
<reference evidence="3 4" key="1">
    <citation type="submission" date="2019-08" db="EMBL/GenBank/DDBJ databases">
        <title>In-depth cultivation of the pig gut microbiome towards novel bacterial diversity and tailored functional studies.</title>
        <authorList>
            <person name="Wylensek D."/>
            <person name="Hitch T.C.A."/>
            <person name="Clavel T."/>
        </authorList>
    </citation>
    <scope>NUCLEOTIDE SEQUENCE [LARGE SCALE GENOMIC DNA]</scope>
    <source>
        <strain evidence="3 4">BBE-744-WT-12</strain>
    </source>
</reference>
<dbReference type="InterPro" id="IPR010502">
    <property type="entry name" value="Carb-bd_dom_fam9"/>
</dbReference>
<dbReference type="AlphaFoldDB" id="A0A844G3S6"/>
<comment type="caution">
    <text evidence="3">The sequence shown here is derived from an EMBL/GenBank/DDBJ whole genome shotgun (WGS) entry which is preliminary data.</text>
</comment>
<dbReference type="GO" id="GO:0030246">
    <property type="term" value="F:carbohydrate binding"/>
    <property type="evidence" value="ECO:0007669"/>
    <property type="project" value="InterPro"/>
</dbReference>
<keyword evidence="1" id="KW-0732">Signal</keyword>
<dbReference type="Proteomes" id="UP000435649">
    <property type="component" value="Unassembled WGS sequence"/>
</dbReference>
<evidence type="ECO:0000313" key="4">
    <source>
        <dbReference type="Proteomes" id="UP000435649"/>
    </source>
</evidence>
<feature type="signal peptide" evidence="1">
    <location>
        <begin position="1"/>
        <end position="19"/>
    </location>
</feature>
<proteinExistence type="predicted"/>
<evidence type="ECO:0000259" key="2">
    <source>
        <dbReference type="Pfam" id="PF06452"/>
    </source>
</evidence>
<dbReference type="Pfam" id="PF06452">
    <property type="entry name" value="CBM9_1"/>
    <property type="match status" value="1"/>
</dbReference>
<dbReference type="SUPFAM" id="SSF49344">
    <property type="entry name" value="CBD9-like"/>
    <property type="match status" value="1"/>
</dbReference>
<protein>
    <recommendedName>
        <fullName evidence="2">Carbohydrate-binding domain-containing protein</fullName>
    </recommendedName>
</protein>
<dbReference type="InterPro" id="IPR017853">
    <property type="entry name" value="GH"/>
</dbReference>
<dbReference type="GO" id="GO:0004553">
    <property type="term" value="F:hydrolase activity, hydrolyzing O-glycosyl compounds"/>
    <property type="evidence" value="ECO:0007669"/>
    <property type="project" value="InterPro"/>
</dbReference>
<dbReference type="Gene3D" id="2.60.40.1190">
    <property type="match status" value="1"/>
</dbReference>
<feature type="chain" id="PRO_5032295875" description="Carbohydrate-binding domain-containing protein" evidence="1">
    <location>
        <begin position="20"/>
        <end position="906"/>
    </location>
</feature>
<dbReference type="SUPFAM" id="SSF51445">
    <property type="entry name" value="(Trans)glycosidases"/>
    <property type="match status" value="1"/>
</dbReference>
<name>A0A844G3S6_9BACT</name>
<dbReference type="GO" id="GO:0016052">
    <property type="term" value="P:carbohydrate catabolic process"/>
    <property type="evidence" value="ECO:0007669"/>
    <property type="project" value="InterPro"/>
</dbReference>
<accession>A0A844G3S6</accession>
<organism evidence="3 4">
    <name type="scientific">Victivallis lenta</name>
    <dbReference type="NCBI Taxonomy" id="2606640"/>
    <lineage>
        <taxon>Bacteria</taxon>
        <taxon>Pseudomonadati</taxon>
        <taxon>Lentisphaerota</taxon>
        <taxon>Lentisphaeria</taxon>
        <taxon>Victivallales</taxon>
        <taxon>Victivallaceae</taxon>
        <taxon>Victivallis</taxon>
    </lineage>
</organism>
<feature type="domain" description="Carbohydrate-binding" evidence="2">
    <location>
        <begin position="742"/>
        <end position="905"/>
    </location>
</feature>
<evidence type="ECO:0000313" key="3">
    <source>
        <dbReference type="EMBL" id="MST98006.1"/>
    </source>
</evidence>
<dbReference type="RefSeq" id="WP_154419137.1">
    <property type="nucleotide sequence ID" value="NZ_VUNS01000014.1"/>
</dbReference>